<evidence type="ECO:0000256" key="7">
    <source>
        <dbReference type="ARBA" id="ARBA00022989"/>
    </source>
</evidence>
<accession>A0ABC8Y4F4</accession>
<evidence type="ECO:0000256" key="12">
    <source>
        <dbReference type="SAM" id="MobiDB-lite"/>
    </source>
</evidence>
<dbReference type="EMBL" id="OZ075125">
    <property type="protein sequence ID" value="CAL4936406.1"/>
    <property type="molecule type" value="Genomic_DNA"/>
</dbReference>
<dbReference type="CDD" id="cd04216">
    <property type="entry name" value="Phytocyanin"/>
    <property type="match status" value="1"/>
</dbReference>
<evidence type="ECO:0000256" key="4">
    <source>
        <dbReference type="ARBA" id="ARBA00022723"/>
    </source>
</evidence>
<dbReference type="PANTHER" id="PTHR33021">
    <property type="entry name" value="BLUE COPPER PROTEIN"/>
    <property type="match status" value="1"/>
</dbReference>
<feature type="domain" description="Phytocyanin" evidence="14">
    <location>
        <begin position="26"/>
        <end position="125"/>
    </location>
</feature>
<feature type="region of interest" description="Disordered" evidence="12">
    <location>
        <begin position="129"/>
        <end position="163"/>
    </location>
</feature>
<evidence type="ECO:0000256" key="10">
    <source>
        <dbReference type="ARBA" id="ARBA00023157"/>
    </source>
</evidence>
<name>A0ABC8Y4F4_9POAL</name>
<evidence type="ECO:0000259" key="14">
    <source>
        <dbReference type="PROSITE" id="PS51485"/>
    </source>
</evidence>
<dbReference type="Proteomes" id="UP001497457">
    <property type="component" value="Chromosome 15b"/>
</dbReference>
<keyword evidence="7" id="KW-1133">Transmembrane helix</keyword>
<feature type="compositionally biased region" description="Low complexity" evidence="12">
    <location>
        <begin position="143"/>
        <end position="153"/>
    </location>
</feature>
<dbReference type="Pfam" id="PF02298">
    <property type="entry name" value="Cu_bind_like"/>
    <property type="match status" value="1"/>
</dbReference>
<protein>
    <recommendedName>
        <fullName evidence="14">Phytocyanin domain-containing protein</fullName>
    </recommendedName>
</protein>
<evidence type="ECO:0000256" key="13">
    <source>
        <dbReference type="SAM" id="SignalP"/>
    </source>
</evidence>
<organism evidence="15 16">
    <name type="scientific">Urochloa decumbens</name>
    <dbReference type="NCBI Taxonomy" id="240449"/>
    <lineage>
        <taxon>Eukaryota</taxon>
        <taxon>Viridiplantae</taxon>
        <taxon>Streptophyta</taxon>
        <taxon>Embryophyta</taxon>
        <taxon>Tracheophyta</taxon>
        <taxon>Spermatophyta</taxon>
        <taxon>Magnoliopsida</taxon>
        <taxon>Liliopsida</taxon>
        <taxon>Poales</taxon>
        <taxon>Poaceae</taxon>
        <taxon>PACMAD clade</taxon>
        <taxon>Panicoideae</taxon>
        <taxon>Panicodae</taxon>
        <taxon>Paniceae</taxon>
        <taxon>Melinidinae</taxon>
        <taxon>Urochloa</taxon>
    </lineage>
</organism>
<keyword evidence="16" id="KW-1185">Reference proteome</keyword>
<dbReference type="InterPro" id="IPR008972">
    <property type="entry name" value="Cupredoxin"/>
</dbReference>
<keyword evidence="11" id="KW-0325">Glycoprotein</keyword>
<dbReference type="SUPFAM" id="SSF49503">
    <property type="entry name" value="Cupredoxins"/>
    <property type="match status" value="1"/>
</dbReference>
<dbReference type="PROSITE" id="PS51485">
    <property type="entry name" value="PHYTOCYANIN"/>
    <property type="match status" value="1"/>
</dbReference>
<reference evidence="16" key="1">
    <citation type="submission" date="2024-06" db="EMBL/GenBank/DDBJ databases">
        <authorList>
            <person name="Ryan C."/>
        </authorList>
    </citation>
    <scope>NUCLEOTIDE SEQUENCE [LARGE SCALE GENOMIC DNA]</scope>
</reference>
<keyword evidence="5 13" id="KW-0732">Signal</keyword>
<gene>
    <name evidence="15" type="ORF">URODEC1_LOCUS29902</name>
</gene>
<reference evidence="15 16" key="2">
    <citation type="submission" date="2024-10" db="EMBL/GenBank/DDBJ databases">
        <authorList>
            <person name="Ryan C."/>
        </authorList>
    </citation>
    <scope>NUCLEOTIDE SEQUENCE [LARGE SCALE GENOMIC DNA]</scope>
</reference>
<evidence type="ECO:0000256" key="6">
    <source>
        <dbReference type="ARBA" id="ARBA00022982"/>
    </source>
</evidence>
<dbReference type="GO" id="GO:0016020">
    <property type="term" value="C:membrane"/>
    <property type="evidence" value="ECO:0007669"/>
    <property type="project" value="UniProtKB-SubCell"/>
</dbReference>
<evidence type="ECO:0000256" key="11">
    <source>
        <dbReference type="ARBA" id="ARBA00023180"/>
    </source>
</evidence>
<evidence type="ECO:0000256" key="2">
    <source>
        <dbReference type="ARBA" id="ARBA00022448"/>
    </source>
</evidence>
<keyword evidence="10" id="KW-1015">Disulfide bond</keyword>
<dbReference type="GO" id="GO:0009610">
    <property type="term" value="P:response to symbiotic fungus"/>
    <property type="evidence" value="ECO:0007669"/>
    <property type="project" value="UniProtKB-ARBA"/>
</dbReference>
<dbReference type="GO" id="GO:0046872">
    <property type="term" value="F:metal ion binding"/>
    <property type="evidence" value="ECO:0007669"/>
    <property type="project" value="UniProtKB-KW"/>
</dbReference>
<dbReference type="AlphaFoldDB" id="A0ABC8Y4F4"/>
<dbReference type="PANTHER" id="PTHR33021:SF441">
    <property type="entry name" value="OS03G0791366 PROTEIN"/>
    <property type="match status" value="1"/>
</dbReference>
<keyword evidence="9" id="KW-0472">Membrane</keyword>
<evidence type="ECO:0000256" key="1">
    <source>
        <dbReference type="ARBA" id="ARBA00004479"/>
    </source>
</evidence>
<keyword evidence="2" id="KW-0813">Transport</keyword>
<evidence type="ECO:0000313" key="16">
    <source>
        <dbReference type="Proteomes" id="UP001497457"/>
    </source>
</evidence>
<keyword evidence="3" id="KW-0812">Transmembrane</keyword>
<dbReference type="Gene3D" id="2.60.40.420">
    <property type="entry name" value="Cupredoxins - blue copper proteins"/>
    <property type="match status" value="1"/>
</dbReference>
<feature type="chain" id="PRO_5044819464" description="Phytocyanin domain-containing protein" evidence="13">
    <location>
        <begin position="26"/>
        <end position="187"/>
    </location>
</feature>
<evidence type="ECO:0000256" key="8">
    <source>
        <dbReference type="ARBA" id="ARBA00023008"/>
    </source>
</evidence>
<dbReference type="InterPro" id="IPR003245">
    <property type="entry name" value="Phytocyanin_dom"/>
</dbReference>
<dbReference type="InterPro" id="IPR039391">
    <property type="entry name" value="Phytocyanin-like"/>
</dbReference>
<dbReference type="FunFam" id="2.60.40.420:FF:000067">
    <property type="entry name" value="Cupredoxin superfamily protein"/>
    <property type="match status" value="1"/>
</dbReference>
<comment type="subcellular location">
    <subcellularLocation>
        <location evidence="1">Membrane</location>
        <topology evidence="1">Single-pass type I membrane protein</topology>
    </subcellularLocation>
</comment>
<keyword evidence="4" id="KW-0479">Metal-binding</keyword>
<evidence type="ECO:0000256" key="5">
    <source>
        <dbReference type="ARBA" id="ARBA00022729"/>
    </source>
</evidence>
<feature type="signal peptide" evidence="13">
    <location>
        <begin position="1"/>
        <end position="25"/>
    </location>
</feature>
<keyword evidence="6" id="KW-0249">Electron transport</keyword>
<sequence length="187" mass="19316">MASKKMLVLVAAALAVAFLPSPAAATEHWVGDDNGWTLKFNYSAWAETKQFKVGDTLVFKYSKPSHTVVEVNGADFASCNIPENSNALTTGQDQVTLEEAGRRWFVCGVGAHCKNGMKVKINVLAADESAGAPSATPPPPSSPATEEAAGAPSATPPPPSSPAAKVQARLVQAVLAVTTVIAAGLVF</sequence>
<keyword evidence="8" id="KW-0186">Copper</keyword>
<evidence type="ECO:0000256" key="9">
    <source>
        <dbReference type="ARBA" id="ARBA00023136"/>
    </source>
</evidence>
<evidence type="ECO:0000313" key="15">
    <source>
        <dbReference type="EMBL" id="CAL4936406.1"/>
    </source>
</evidence>
<evidence type="ECO:0000256" key="3">
    <source>
        <dbReference type="ARBA" id="ARBA00022692"/>
    </source>
</evidence>
<proteinExistence type="predicted"/>